<sequence length="36" mass="4101">MSLSGKQSGQPAFIKKSLPKCRRMIPTLKRTWAVVR</sequence>
<dbReference type="AlphaFoldDB" id="A0A378AZK1"/>
<evidence type="ECO:0000313" key="1">
    <source>
        <dbReference type="EMBL" id="STV26095.1"/>
    </source>
</evidence>
<proteinExistence type="predicted"/>
<organism evidence="1 2">
    <name type="scientific">Klebsiella pneumoniae</name>
    <dbReference type="NCBI Taxonomy" id="573"/>
    <lineage>
        <taxon>Bacteria</taxon>
        <taxon>Pseudomonadati</taxon>
        <taxon>Pseudomonadota</taxon>
        <taxon>Gammaproteobacteria</taxon>
        <taxon>Enterobacterales</taxon>
        <taxon>Enterobacteriaceae</taxon>
        <taxon>Klebsiella/Raoultella group</taxon>
        <taxon>Klebsiella</taxon>
        <taxon>Klebsiella pneumoniae complex</taxon>
    </lineage>
</organism>
<reference evidence="1 2" key="1">
    <citation type="submission" date="2018-06" db="EMBL/GenBank/DDBJ databases">
        <authorList>
            <consortium name="Pathogen Informatics"/>
            <person name="Doyle S."/>
        </authorList>
    </citation>
    <scope>NUCLEOTIDE SEQUENCE [LARGE SCALE GENOMIC DNA]</scope>
    <source>
        <strain evidence="1 2">NCTC5053</strain>
    </source>
</reference>
<protein>
    <submittedName>
        <fullName evidence="1">Uncharacterized protein</fullName>
    </submittedName>
</protein>
<evidence type="ECO:0000313" key="2">
    <source>
        <dbReference type="Proteomes" id="UP000254387"/>
    </source>
</evidence>
<name>A0A378AZK1_KLEPN</name>
<accession>A0A378AZK1</accession>
<gene>
    <name evidence="1" type="ORF">NCTC5053_03248</name>
</gene>
<dbReference type="EMBL" id="UGMN01000004">
    <property type="protein sequence ID" value="STV26095.1"/>
    <property type="molecule type" value="Genomic_DNA"/>
</dbReference>
<dbReference type="Proteomes" id="UP000254387">
    <property type="component" value="Unassembled WGS sequence"/>
</dbReference>